<dbReference type="Proteomes" id="UP001189143">
    <property type="component" value="Unassembled WGS sequence"/>
</dbReference>
<dbReference type="EMBL" id="CAMTCP010000033">
    <property type="protein sequence ID" value="CAI3541504.1"/>
    <property type="molecule type" value="Genomic_DNA"/>
</dbReference>
<protein>
    <submittedName>
        <fullName evidence="1">Uncharacterized protein</fullName>
    </submittedName>
</protein>
<evidence type="ECO:0000313" key="1">
    <source>
        <dbReference type="EMBL" id="CAI3541504.1"/>
    </source>
</evidence>
<evidence type="ECO:0000313" key="2">
    <source>
        <dbReference type="Proteomes" id="UP001189143"/>
    </source>
</evidence>
<gene>
    <name evidence="1" type="ORF">CNEO2_120001</name>
</gene>
<comment type="caution">
    <text evidence="1">The sequence shown here is derived from an EMBL/GenBank/DDBJ whole genome shotgun (WGS) entry which is preliminary data.</text>
</comment>
<reference evidence="1" key="1">
    <citation type="submission" date="2022-10" db="EMBL/GenBank/DDBJ databases">
        <authorList>
            <person name="Aires J."/>
            <person name="Mesa V."/>
        </authorList>
    </citation>
    <scope>NUCLEOTIDE SEQUENCE</scope>
    <source>
        <strain evidence="1">Clostridium neonatale JD116</strain>
    </source>
</reference>
<name>A0AAD1YCQ5_9CLOT</name>
<dbReference type="AlphaFoldDB" id="A0AAD1YCQ5"/>
<sequence>MKDLGSLLILCGLVIIFSKVNHPCINIPNGM</sequence>
<proteinExistence type="predicted"/>
<organism evidence="1 2">
    <name type="scientific">Clostridium neonatale</name>
    <dbReference type="NCBI Taxonomy" id="137838"/>
    <lineage>
        <taxon>Bacteria</taxon>
        <taxon>Bacillati</taxon>
        <taxon>Bacillota</taxon>
        <taxon>Clostridia</taxon>
        <taxon>Eubacteriales</taxon>
        <taxon>Clostridiaceae</taxon>
        <taxon>Clostridium</taxon>
    </lineage>
</organism>
<accession>A0AAD1YCQ5</accession>